<feature type="transmembrane region" description="Helical" evidence="1">
    <location>
        <begin position="34"/>
        <end position="52"/>
    </location>
</feature>
<evidence type="ECO:0000313" key="3">
    <source>
        <dbReference type="Proteomes" id="UP000518300"/>
    </source>
</evidence>
<dbReference type="Proteomes" id="UP000518300">
    <property type="component" value="Unassembled WGS sequence"/>
</dbReference>
<proteinExistence type="predicted"/>
<sequence length="216" mass="24013">MSEPLPTSPEQEERERRIAELEARAARRRVGVKPVSALFAIAVALVLLGMQWRELAYFVSPRAPLTLGAEGAYRYEALDSNRYAQVHGVPTVRGAYERDGDGALYVLVGLRDSPFVVRRGALPGEEWRSGRPPPQPDQRPFAVRGRLLVEDEAPRYREALALLRSMGEVQPHEGKLWLLIEGEQPGADRGRMLVALALLSFIALNAVLLVKGLRRS</sequence>
<feature type="transmembrane region" description="Helical" evidence="1">
    <location>
        <begin position="192"/>
        <end position="210"/>
    </location>
</feature>
<gene>
    <name evidence="2" type="ORF">HG543_52965</name>
</gene>
<dbReference type="RefSeq" id="WP_169352577.1">
    <property type="nucleotide sequence ID" value="NZ_JABBJJ010000642.1"/>
</dbReference>
<dbReference type="EMBL" id="JABBJJ010000642">
    <property type="protein sequence ID" value="NMO23513.1"/>
    <property type="molecule type" value="Genomic_DNA"/>
</dbReference>
<keyword evidence="1" id="KW-0472">Membrane</keyword>
<evidence type="ECO:0000256" key="1">
    <source>
        <dbReference type="SAM" id="Phobius"/>
    </source>
</evidence>
<comment type="caution">
    <text evidence="2">The sequence shown here is derived from an EMBL/GenBank/DDBJ whole genome shotgun (WGS) entry which is preliminary data.</text>
</comment>
<keyword evidence="1" id="KW-1133">Transmembrane helix</keyword>
<organism evidence="2 3">
    <name type="scientific">Pyxidicoccus fallax</name>
    <dbReference type="NCBI Taxonomy" id="394095"/>
    <lineage>
        <taxon>Bacteria</taxon>
        <taxon>Pseudomonadati</taxon>
        <taxon>Myxococcota</taxon>
        <taxon>Myxococcia</taxon>
        <taxon>Myxococcales</taxon>
        <taxon>Cystobacterineae</taxon>
        <taxon>Myxococcaceae</taxon>
        <taxon>Pyxidicoccus</taxon>
    </lineage>
</organism>
<evidence type="ECO:0000313" key="2">
    <source>
        <dbReference type="EMBL" id="NMO23513.1"/>
    </source>
</evidence>
<keyword evidence="3" id="KW-1185">Reference proteome</keyword>
<dbReference type="AlphaFoldDB" id="A0A848M209"/>
<evidence type="ECO:0008006" key="4">
    <source>
        <dbReference type="Google" id="ProtNLM"/>
    </source>
</evidence>
<accession>A0A848M209</accession>
<reference evidence="2 3" key="1">
    <citation type="submission" date="2020-04" db="EMBL/GenBank/DDBJ databases">
        <title>Draft genome of Pyxidicoccus fallax type strain.</title>
        <authorList>
            <person name="Whitworth D.E."/>
        </authorList>
    </citation>
    <scope>NUCLEOTIDE SEQUENCE [LARGE SCALE GENOMIC DNA]</scope>
    <source>
        <strain evidence="2 3">DSM 14698</strain>
    </source>
</reference>
<keyword evidence="1" id="KW-0812">Transmembrane</keyword>
<protein>
    <recommendedName>
        <fullName evidence="4">SURF1-like protein</fullName>
    </recommendedName>
</protein>
<name>A0A848M209_9BACT</name>